<keyword evidence="6 8" id="KW-0479">Metal-binding</keyword>
<dbReference type="InterPro" id="IPR000994">
    <property type="entry name" value="Pept_M24"/>
</dbReference>
<dbReference type="InterPro" id="IPR036390">
    <property type="entry name" value="WH_DNA-bd_sf"/>
</dbReference>
<dbReference type="GO" id="GO:0070006">
    <property type="term" value="F:metalloaminopeptidase activity"/>
    <property type="evidence" value="ECO:0007669"/>
    <property type="project" value="InterPro"/>
</dbReference>
<dbReference type="PRINTS" id="PR00599">
    <property type="entry name" value="MAPEPTIDASE"/>
</dbReference>
<evidence type="ECO:0000256" key="6">
    <source>
        <dbReference type="ARBA" id="ARBA00022723"/>
    </source>
</evidence>
<reference evidence="10 11" key="1">
    <citation type="journal article" date="2016" name="Nat. Commun.">
        <title>Thousands of microbial genomes shed light on interconnected biogeochemical processes in an aquifer system.</title>
        <authorList>
            <person name="Anantharaman K."/>
            <person name="Brown C.T."/>
            <person name="Hug L.A."/>
            <person name="Sharon I."/>
            <person name="Castelle C.J."/>
            <person name="Probst A.J."/>
            <person name="Thomas B.C."/>
            <person name="Singh A."/>
            <person name="Wilkins M.J."/>
            <person name="Karaoz U."/>
            <person name="Brodie E.L."/>
            <person name="Williams K.H."/>
            <person name="Hubbard S.S."/>
            <person name="Banfield J.F."/>
        </authorList>
    </citation>
    <scope>NUCLEOTIDE SEQUENCE [LARGE SCALE GENOMIC DNA]</scope>
</reference>
<comment type="catalytic activity">
    <reaction evidence="1 8">
        <text>Release of N-terminal amino acids, preferentially methionine, from peptides and arylamides.</text>
        <dbReference type="EC" id="3.4.11.18"/>
    </reaction>
</comment>
<evidence type="ECO:0000256" key="2">
    <source>
        <dbReference type="ARBA" id="ARBA00001936"/>
    </source>
</evidence>
<evidence type="ECO:0000313" key="11">
    <source>
        <dbReference type="Proteomes" id="UP000178700"/>
    </source>
</evidence>
<evidence type="ECO:0000256" key="4">
    <source>
        <dbReference type="ARBA" id="ARBA00022438"/>
    </source>
</evidence>
<dbReference type="InterPro" id="IPR050247">
    <property type="entry name" value="Met_Aminopeptidase_Type2"/>
</dbReference>
<evidence type="ECO:0000259" key="9">
    <source>
        <dbReference type="Pfam" id="PF00557"/>
    </source>
</evidence>
<comment type="cofactor">
    <cofactor evidence="2">
        <name>Mn(2+)</name>
        <dbReference type="ChEBI" id="CHEBI:29035"/>
    </cofactor>
</comment>
<dbReference type="Proteomes" id="UP000178700">
    <property type="component" value="Unassembled WGS sequence"/>
</dbReference>
<keyword evidence="7" id="KW-0378">Hydrolase</keyword>
<evidence type="ECO:0000256" key="8">
    <source>
        <dbReference type="RuleBase" id="RU003653"/>
    </source>
</evidence>
<proteinExistence type="inferred from homology"/>
<feature type="domain" description="Peptidase M24" evidence="9">
    <location>
        <begin position="8"/>
        <end position="200"/>
    </location>
</feature>
<evidence type="ECO:0000313" key="10">
    <source>
        <dbReference type="EMBL" id="OGI65019.1"/>
    </source>
</evidence>
<sequence length="283" mass="31116">MTPETIQKILQAGKIASQVRRETAAKLQKPGFSYLQAMDEAEAQILKLGGQIAWAQMAVNDIAAHYCPTEDDPSLTEQGQLIKVDIGVHIDGYIADNAMTIEVGSPPNSQNQKYKDHIKAAQNALKAAIKLVKPGVELWQLGEAQMSEAEALGLTTVKNLSGHTIEQYKVHGGISIPSYNTKDKTQIKENTQIAIEPFVTEGTGLIKERGPATIFMIEKQRSTRSLYGQRILAHPIIKQQQTLPFTTRWLTRSLGKSPALLGLKQLQQDGIIKPYPPLAEVSK</sequence>
<organism evidence="10 11">
    <name type="scientific">Candidatus Nomurabacteria bacterium RIFCSPHIGHO2_01_FULL_39_10</name>
    <dbReference type="NCBI Taxonomy" id="1801733"/>
    <lineage>
        <taxon>Bacteria</taxon>
        <taxon>Candidatus Nomuraibacteriota</taxon>
    </lineage>
</organism>
<dbReference type="Gene3D" id="1.10.10.10">
    <property type="entry name" value="Winged helix-like DNA-binding domain superfamily/Winged helix DNA-binding domain"/>
    <property type="match status" value="1"/>
</dbReference>
<comment type="similarity">
    <text evidence="8">Belongs to the peptidase M24A family.</text>
</comment>
<name>A0A1F6V679_9BACT</name>
<keyword evidence="5 8" id="KW-0645">Protease</keyword>
<dbReference type="InterPro" id="IPR002468">
    <property type="entry name" value="Pept_M24A_MAP2"/>
</dbReference>
<dbReference type="SUPFAM" id="SSF55920">
    <property type="entry name" value="Creatinase/aminopeptidase"/>
    <property type="match status" value="1"/>
</dbReference>
<evidence type="ECO:0000256" key="5">
    <source>
        <dbReference type="ARBA" id="ARBA00022670"/>
    </source>
</evidence>
<dbReference type="SUPFAM" id="SSF46785">
    <property type="entry name" value="Winged helix' DNA-binding domain"/>
    <property type="match status" value="1"/>
</dbReference>
<keyword evidence="4 8" id="KW-0031">Aminopeptidase</keyword>
<gene>
    <name evidence="10" type="ORF">A2642_00580</name>
</gene>
<feature type="non-terminal residue" evidence="10">
    <location>
        <position position="283"/>
    </location>
</feature>
<dbReference type="InterPro" id="IPR036005">
    <property type="entry name" value="Creatinase/aminopeptidase-like"/>
</dbReference>
<dbReference type="Gene3D" id="3.90.230.10">
    <property type="entry name" value="Creatinase/methionine aminopeptidase superfamily"/>
    <property type="match status" value="1"/>
</dbReference>
<accession>A0A1F6V679</accession>
<dbReference type="GO" id="GO:0046872">
    <property type="term" value="F:metal ion binding"/>
    <property type="evidence" value="ECO:0007669"/>
    <property type="project" value="UniProtKB-KW"/>
</dbReference>
<dbReference type="Pfam" id="PF00557">
    <property type="entry name" value="Peptidase_M24"/>
    <property type="match status" value="1"/>
</dbReference>
<dbReference type="EC" id="3.4.11.18" evidence="8"/>
<dbReference type="GO" id="GO:0005737">
    <property type="term" value="C:cytoplasm"/>
    <property type="evidence" value="ECO:0007669"/>
    <property type="project" value="TreeGrafter"/>
</dbReference>
<evidence type="ECO:0000256" key="1">
    <source>
        <dbReference type="ARBA" id="ARBA00000294"/>
    </source>
</evidence>
<dbReference type="NCBIfam" id="TIGR00501">
    <property type="entry name" value="met_pdase_II"/>
    <property type="match status" value="1"/>
</dbReference>
<dbReference type="GO" id="GO:0006508">
    <property type="term" value="P:proteolysis"/>
    <property type="evidence" value="ECO:0007669"/>
    <property type="project" value="UniProtKB-KW"/>
</dbReference>
<dbReference type="InterPro" id="IPR036388">
    <property type="entry name" value="WH-like_DNA-bd_sf"/>
</dbReference>
<dbReference type="PANTHER" id="PTHR45777">
    <property type="entry name" value="METHIONINE AMINOPEPTIDASE 2"/>
    <property type="match status" value="1"/>
</dbReference>
<dbReference type="InterPro" id="IPR001714">
    <property type="entry name" value="Pept_M24_MAP"/>
</dbReference>
<protein>
    <recommendedName>
        <fullName evidence="8">Methionine aminopeptidase</fullName>
        <ecNumber evidence="8">3.4.11.18</ecNumber>
    </recommendedName>
</protein>
<comment type="caution">
    <text evidence="10">The sequence shown here is derived from an EMBL/GenBank/DDBJ whole genome shotgun (WGS) entry which is preliminary data.</text>
</comment>
<comment type="cofactor">
    <cofactor evidence="3">
        <name>Fe(2+)</name>
        <dbReference type="ChEBI" id="CHEBI:29033"/>
    </cofactor>
</comment>
<comment type="function">
    <text evidence="8">Removes the N-terminal methionine from nascent proteins. The N-terminal methionine is often cleaved when the second residue in the primary sequence is small and uncharged (Met-Ala-, Cys, Gly, Pro, Ser, Thr, or Val).</text>
</comment>
<dbReference type="EMBL" id="MFTJ01000032">
    <property type="protein sequence ID" value="OGI65019.1"/>
    <property type="molecule type" value="Genomic_DNA"/>
</dbReference>
<dbReference type="AlphaFoldDB" id="A0A1F6V679"/>
<dbReference type="PANTHER" id="PTHR45777:SF2">
    <property type="entry name" value="METHIONINE AMINOPEPTIDASE 2"/>
    <property type="match status" value="1"/>
</dbReference>
<evidence type="ECO:0000256" key="7">
    <source>
        <dbReference type="ARBA" id="ARBA00022801"/>
    </source>
</evidence>
<comment type="cofactor">
    <cofactor evidence="8">
        <name>Co(2+)</name>
        <dbReference type="ChEBI" id="CHEBI:48828"/>
    </cofactor>
    <cofactor evidence="8">
        <name>Zn(2+)</name>
        <dbReference type="ChEBI" id="CHEBI:29105"/>
    </cofactor>
    <cofactor evidence="8">
        <name>Mn(2+)</name>
        <dbReference type="ChEBI" id="CHEBI:29035"/>
    </cofactor>
    <cofactor evidence="8">
        <name>Fe(2+)</name>
        <dbReference type="ChEBI" id="CHEBI:29033"/>
    </cofactor>
    <text evidence="8">Binds 2 divalent metal cations per subunit. Has a high-affinity and a low affinity metal-binding site. The true nature of the physiological cofactor is under debate. The enzyme is active with cobalt, zinc, manganese or divalent iron ions.</text>
</comment>
<dbReference type="GO" id="GO:0004239">
    <property type="term" value="F:initiator methionyl aminopeptidase activity"/>
    <property type="evidence" value="ECO:0007669"/>
    <property type="project" value="UniProtKB-EC"/>
</dbReference>
<evidence type="ECO:0000256" key="3">
    <source>
        <dbReference type="ARBA" id="ARBA00001954"/>
    </source>
</evidence>